<evidence type="ECO:0000313" key="1">
    <source>
        <dbReference type="EnsemblPlants" id="AET7Gv20417100.32"/>
    </source>
</evidence>
<name>A0A453R1G9_AEGTS</name>
<reference evidence="2" key="2">
    <citation type="journal article" date="2017" name="Nat. Plants">
        <title>The Aegilops tauschii genome reveals multiple impacts of transposons.</title>
        <authorList>
            <person name="Zhao G."/>
            <person name="Zou C."/>
            <person name="Li K."/>
            <person name="Wang K."/>
            <person name="Li T."/>
            <person name="Gao L."/>
            <person name="Zhang X."/>
            <person name="Wang H."/>
            <person name="Yang Z."/>
            <person name="Liu X."/>
            <person name="Jiang W."/>
            <person name="Mao L."/>
            <person name="Kong X."/>
            <person name="Jiao Y."/>
            <person name="Jia J."/>
        </authorList>
    </citation>
    <scope>NUCLEOTIDE SEQUENCE [LARGE SCALE GENOMIC DNA]</scope>
    <source>
        <strain evidence="2">cv. AL8/78</strain>
    </source>
</reference>
<sequence>SEVAISYIREVQSTKLMLGKWRIPLSATRLY</sequence>
<reference evidence="1" key="5">
    <citation type="journal article" date="2021" name="G3 (Bethesda)">
        <title>Aegilops tauschii genome assembly Aet v5.0 features greater sequence contiguity and improved annotation.</title>
        <authorList>
            <person name="Wang L."/>
            <person name="Zhu T."/>
            <person name="Rodriguez J.C."/>
            <person name="Deal K.R."/>
            <person name="Dubcovsky J."/>
            <person name="McGuire P.E."/>
            <person name="Lux T."/>
            <person name="Spannagl M."/>
            <person name="Mayer K.F.X."/>
            <person name="Baldrich P."/>
            <person name="Meyers B.C."/>
            <person name="Huo N."/>
            <person name="Gu Y.Q."/>
            <person name="Zhou H."/>
            <person name="Devos K.M."/>
            <person name="Bennetzen J.L."/>
            <person name="Unver T."/>
            <person name="Budak H."/>
            <person name="Gulick P.J."/>
            <person name="Galiba G."/>
            <person name="Kalapos B."/>
            <person name="Nelson D.R."/>
            <person name="Li P."/>
            <person name="You F.M."/>
            <person name="Luo M.C."/>
            <person name="Dvorak J."/>
        </authorList>
    </citation>
    <scope>NUCLEOTIDE SEQUENCE [LARGE SCALE GENOMIC DNA]</scope>
    <source>
        <strain evidence="1">cv. AL8/78</strain>
    </source>
</reference>
<organism evidence="1 2">
    <name type="scientific">Aegilops tauschii subsp. strangulata</name>
    <name type="common">Goatgrass</name>
    <dbReference type="NCBI Taxonomy" id="200361"/>
    <lineage>
        <taxon>Eukaryota</taxon>
        <taxon>Viridiplantae</taxon>
        <taxon>Streptophyta</taxon>
        <taxon>Embryophyta</taxon>
        <taxon>Tracheophyta</taxon>
        <taxon>Spermatophyta</taxon>
        <taxon>Magnoliopsida</taxon>
        <taxon>Liliopsida</taxon>
        <taxon>Poales</taxon>
        <taxon>Poaceae</taxon>
        <taxon>BOP clade</taxon>
        <taxon>Pooideae</taxon>
        <taxon>Triticodae</taxon>
        <taxon>Triticeae</taxon>
        <taxon>Triticinae</taxon>
        <taxon>Aegilops</taxon>
    </lineage>
</organism>
<dbReference type="EnsemblPlants" id="AET7Gv20417100.32">
    <property type="protein sequence ID" value="AET7Gv20417100.32"/>
    <property type="gene ID" value="AET7Gv20417100"/>
</dbReference>
<reference evidence="1" key="3">
    <citation type="journal article" date="2017" name="Nature">
        <title>Genome sequence of the progenitor of the wheat D genome Aegilops tauschii.</title>
        <authorList>
            <person name="Luo M.C."/>
            <person name="Gu Y.Q."/>
            <person name="Puiu D."/>
            <person name="Wang H."/>
            <person name="Twardziok S.O."/>
            <person name="Deal K.R."/>
            <person name="Huo N."/>
            <person name="Zhu T."/>
            <person name="Wang L."/>
            <person name="Wang Y."/>
            <person name="McGuire P.E."/>
            <person name="Liu S."/>
            <person name="Long H."/>
            <person name="Ramasamy R.K."/>
            <person name="Rodriguez J.C."/>
            <person name="Van S.L."/>
            <person name="Yuan L."/>
            <person name="Wang Z."/>
            <person name="Xia Z."/>
            <person name="Xiao L."/>
            <person name="Anderson O.D."/>
            <person name="Ouyang S."/>
            <person name="Liang Y."/>
            <person name="Zimin A.V."/>
            <person name="Pertea G."/>
            <person name="Qi P."/>
            <person name="Bennetzen J.L."/>
            <person name="Dai X."/>
            <person name="Dawson M.W."/>
            <person name="Muller H.G."/>
            <person name="Kugler K."/>
            <person name="Rivarola-Duarte L."/>
            <person name="Spannagl M."/>
            <person name="Mayer K.F.X."/>
            <person name="Lu F.H."/>
            <person name="Bevan M.W."/>
            <person name="Leroy P."/>
            <person name="Li P."/>
            <person name="You F.M."/>
            <person name="Sun Q."/>
            <person name="Liu Z."/>
            <person name="Lyons E."/>
            <person name="Wicker T."/>
            <person name="Salzberg S.L."/>
            <person name="Devos K.M."/>
            <person name="Dvorak J."/>
        </authorList>
    </citation>
    <scope>NUCLEOTIDE SEQUENCE [LARGE SCALE GENOMIC DNA]</scope>
    <source>
        <strain evidence="1">cv. AL8/78</strain>
    </source>
</reference>
<dbReference type="AlphaFoldDB" id="A0A453R1G9"/>
<evidence type="ECO:0000313" key="2">
    <source>
        <dbReference type="Proteomes" id="UP000015105"/>
    </source>
</evidence>
<accession>A0A453R1G9</accession>
<reference evidence="2" key="1">
    <citation type="journal article" date="2014" name="Science">
        <title>Ancient hybridizations among the ancestral genomes of bread wheat.</title>
        <authorList>
            <consortium name="International Wheat Genome Sequencing Consortium,"/>
            <person name="Marcussen T."/>
            <person name="Sandve S.R."/>
            <person name="Heier L."/>
            <person name="Spannagl M."/>
            <person name="Pfeifer M."/>
            <person name="Jakobsen K.S."/>
            <person name="Wulff B.B."/>
            <person name="Steuernagel B."/>
            <person name="Mayer K.F."/>
            <person name="Olsen O.A."/>
        </authorList>
    </citation>
    <scope>NUCLEOTIDE SEQUENCE [LARGE SCALE GENOMIC DNA]</scope>
    <source>
        <strain evidence="2">cv. AL8/78</strain>
    </source>
</reference>
<protein>
    <submittedName>
        <fullName evidence="1">Uncharacterized protein</fullName>
    </submittedName>
</protein>
<reference evidence="1" key="4">
    <citation type="submission" date="2019-03" db="UniProtKB">
        <authorList>
            <consortium name="EnsemblPlants"/>
        </authorList>
    </citation>
    <scope>IDENTIFICATION</scope>
</reference>
<proteinExistence type="predicted"/>
<dbReference type="Gramene" id="AET7Gv20417100.32">
    <property type="protein sequence ID" value="AET7Gv20417100.32"/>
    <property type="gene ID" value="AET7Gv20417100"/>
</dbReference>
<dbReference type="Proteomes" id="UP000015105">
    <property type="component" value="Chromosome 7D"/>
</dbReference>
<keyword evidence="2" id="KW-1185">Reference proteome</keyword>